<dbReference type="InterPro" id="IPR004314">
    <property type="entry name" value="Neprosin"/>
</dbReference>
<gene>
    <name evidence="3" type="ORF">RJT34_08433</name>
</gene>
<feature type="domain" description="Neprosin PEP catalytic" evidence="2">
    <location>
        <begin position="185"/>
        <end position="438"/>
    </location>
</feature>
<dbReference type="PANTHER" id="PTHR31589">
    <property type="entry name" value="PROTEIN, PUTATIVE (DUF239)-RELATED-RELATED"/>
    <property type="match status" value="1"/>
</dbReference>
<evidence type="ECO:0000259" key="2">
    <source>
        <dbReference type="PROSITE" id="PS52045"/>
    </source>
</evidence>
<organism evidence="3 4">
    <name type="scientific">Clitoria ternatea</name>
    <name type="common">Butterfly pea</name>
    <dbReference type="NCBI Taxonomy" id="43366"/>
    <lineage>
        <taxon>Eukaryota</taxon>
        <taxon>Viridiplantae</taxon>
        <taxon>Streptophyta</taxon>
        <taxon>Embryophyta</taxon>
        <taxon>Tracheophyta</taxon>
        <taxon>Spermatophyta</taxon>
        <taxon>Magnoliopsida</taxon>
        <taxon>eudicotyledons</taxon>
        <taxon>Gunneridae</taxon>
        <taxon>Pentapetalae</taxon>
        <taxon>rosids</taxon>
        <taxon>fabids</taxon>
        <taxon>Fabales</taxon>
        <taxon>Fabaceae</taxon>
        <taxon>Papilionoideae</taxon>
        <taxon>50 kb inversion clade</taxon>
        <taxon>NPAAA clade</taxon>
        <taxon>indigoferoid/millettioid clade</taxon>
        <taxon>Phaseoleae</taxon>
        <taxon>Clitoria</taxon>
    </lineage>
</organism>
<name>A0AAN9K4K7_CLITE</name>
<dbReference type="InterPro" id="IPR025521">
    <property type="entry name" value="Neprosin_propep"/>
</dbReference>
<dbReference type="AlphaFoldDB" id="A0AAN9K4K7"/>
<dbReference type="PROSITE" id="PS52045">
    <property type="entry name" value="NEPROSIN_PEP_CD"/>
    <property type="match status" value="1"/>
</dbReference>
<reference evidence="3 4" key="1">
    <citation type="submission" date="2024-01" db="EMBL/GenBank/DDBJ databases">
        <title>The genomes of 5 underutilized Papilionoideae crops provide insights into root nodulation and disease resistance.</title>
        <authorList>
            <person name="Yuan L."/>
        </authorList>
    </citation>
    <scope>NUCLEOTIDE SEQUENCE [LARGE SCALE GENOMIC DNA]</scope>
    <source>
        <strain evidence="3">LY-2023</strain>
        <tissue evidence="3">Leaf</tissue>
    </source>
</reference>
<keyword evidence="4" id="KW-1185">Reference proteome</keyword>
<dbReference type="Gene3D" id="3.90.1320.10">
    <property type="entry name" value="Outer-capsid protein sigma 3, large lobe"/>
    <property type="match status" value="1"/>
</dbReference>
<evidence type="ECO:0000313" key="4">
    <source>
        <dbReference type="Proteomes" id="UP001359559"/>
    </source>
</evidence>
<dbReference type="Pfam" id="PF03080">
    <property type="entry name" value="Neprosin"/>
    <property type="match status" value="1"/>
</dbReference>
<dbReference type="Proteomes" id="UP001359559">
    <property type="component" value="Unassembled WGS sequence"/>
</dbReference>
<evidence type="ECO:0000256" key="1">
    <source>
        <dbReference type="SAM" id="Phobius"/>
    </source>
</evidence>
<keyword evidence="1" id="KW-0812">Transmembrane</keyword>
<dbReference type="Pfam" id="PF14365">
    <property type="entry name" value="Neprosin_AP"/>
    <property type="match status" value="1"/>
</dbReference>
<feature type="transmembrane region" description="Helical" evidence="1">
    <location>
        <begin position="6"/>
        <end position="29"/>
    </location>
</feature>
<accession>A0AAN9K4K7</accession>
<dbReference type="PANTHER" id="PTHR31589:SF111">
    <property type="entry name" value="NEPROSIN DOMAIN-CONTAINING PROTEIN"/>
    <property type="match status" value="1"/>
</dbReference>
<keyword evidence="1" id="KW-1133">Transmembrane helix</keyword>
<sequence length="438" mass="49762">MGKVFQFPVIGSTIFILFTLSITVCSLKVHDGSFSIQKKVLEVERKLKHLKKHSKKTIQSEDGDIIDCIDIKKQPAFDHPALKSHKIQMEPTYILAKEETTGTGTINKNKTKIDKMMKRRGEESSLIMASQLWKRSGRCPKGTIPVRRIRKETMLKSHSIKDYGRKKPSFSHHHVGHLNKNLESLVQQQNRSKAILFTYGYGYLGAKGDIKVCNPLVEKDDEYSTSQVALLSGSYNDFECVEAGWAVNPSVYGDRQTRLFVYWTADGSKKTGCFDLTCPGFIQTSNEIALGAAIHPISIPGDLPYQITIYIYKDPITSNWWVQYGEKTNIGYWPPELFGVICYHAQSVEWGGEVYSSTIGHTPHTTTQMGNGQFASYFEGSSYVKRMRIHDNSETLKIPEWAYAYTDEYNCYGVFYMIDYVEDPEFYYGGPGRNPMCP</sequence>
<comment type="caution">
    <text evidence="3">The sequence shown here is derived from an EMBL/GenBank/DDBJ whole genome shotgun (WGS) entry which is preliminary data.</text>
</comment>
<evidence type="ECO:0000313" key="3">
    <source>
        <dbReference type="EMBL" id="KAK7310737.1"/>
    </source>
</evidence>
<proteinExistence type="predicted"/>
<dbReference type="EMBL" id="JAYKXN010000002">
    <property type="protein sequence ID" value="KAK7310737.1"/>
    <property type="molecule type" value="Genomic_DNA"/>
</dbReference>
<keyword evidence="1" id="KW-0472">Membrane</keyword>
<dbReference type="InterPro" id="IPR053168">
    <property type="entry name" value="Glutamic_endopeptidase"/>
</dbReference>
<protein>
    <recommendedName>
        <fullName evidence="2">Neprosin PEP catalytic domain-containing protein</fullName>
    </recommendedName>
</protein>